<evidence type="ECO:0000256" key="4">
    <source>
        <dbReference type="ARBA" id="ARBA00023136"/>
    </source>
</evidence>
<evidence type="ECO:0000256" key="1">
    <source>
        <dbReference type="ARBA" id="ARBA00004141"/>
    </source>
</evidence>
<comment type="subcellular location">
    <subcellularLocation>
        <location evidence="1">Membrane</location>
        <topology evidence="1">Multi-pass membrane protein</topology>
    </subcellularLocation>
</comment>
<name>A0A425XYL4_9BACT</name>
<dbReference type="CDD" id="cd16914">
    <property type="entry name" value="EcfT"/>
    <property type="match status" value="1"/>
</dbReference>
<feature type="transmembrane region" description="Helical" evidence="5">
    <location>
        <begin position="236"/>
        <end position="256"/>
    </location>
</feature>
<sequence>MLSVFISEKYNFLQAKITQHPFEKFTFFVAFLLGSLLTQNILSPFLVVTCISTFFLYHALSVKALFQIAALPMSFMLVAVLSIICIISQESFEAIYITQIGDYYIGFSQISLDIGIFIIVKAMGAMFAFYFLILTSPIDEIEYLLRKMKLPDLLVELFVLSFRFITILLLFSRQCYLSQKKRMAYRSFSSSIRSLGMLISSVLIKSLIHADFSQQALLNRGYRGEMRFIEIHEPFVLKRSIIALLLMIALVAIGQLRL</sequence>
<keyword evidence="2 5" id="KW-0812">Transmembrane</keyword>
<feature type="transmembrane region" description="Helical" evidence="5">
    <location>
        <begin position="110"/>
        <end position="133"/>
    </location>
</feature>
<dbReference type="AlphaFoldDB" id="A0A425XYL4"/>
<reference evidence="6 7" key="1">
    <citation type="submission" date="2018-07" db="EMBL/GenBank/DDBJ databases">
        <title>Draft genome sequence of Ancylomarina sp. M1P.</title>
        <authorList>
            <person name="Yadav S."/>
            <person name="Villanueva L."/>
            <person name="Damste J.S.S."/>
        </authorList>
    </citation>
    <scope>NUCLEOTIDE SEQUENCE [LARGE SCALE GENOMIC DNA]</scope>
    <source>
        <strain evidence="6 7">M1P</strain>
    </source>
</reference>
<keyword evidence="4 5" id="KW-0472">Membrane</keyword>
<keyword evidence="7" id="KW-1185">Reference proteome</keyword>
<dbReference type="PANTHER" id="PTHR43723">
    <property type="entry name" value="COBALT TRANSPORT PROTEIN CBIQ"/>
    <property type="match status" value="1"/>
</dbReference>
<evidence type="ECO:0000256" key="5">
    <source>
        <dbReference type="SAM" id="Phobius"/>
    </source>
</evidence>
<gene>
    <name evidence="6" type="ORF">DWB61_13630</name>
</gene>
<dbReference type="Proteomes" id="UP000285794">
    <property type="component" value="Unassembled WGS sequence"/>
</dbReference>
<feature type="transmembrane region" description="Helical" evidence="5">
    <location>
        <begin position="25"/>
        <end position="58"/>
    </location>
</feature>
<dbReference type="InterPro" id="IPR003339">
    <property type="entry name" value="ABC/ECF_trnsptr_transmembrane"/>
</dbReference>
<feature type="transmembrane region" description="Helical" evidence="5">
    <location>
        <begin position="153"/>
        <end position="171"/>
    </location>
</feature>
<dbReference type="GO" id="GO:0043190">
    <property type="term" value="C:ATP-binding cassette (ABC) transporter complex"/>
    <property type="evidence" value="ECO:0007669"/>
    <property type="project" value="TreeGrafter"/>
</dbReference>
<dbReference type="GO" id="GO:0006824">
    <property type="term" value="P:cobalt ion transport"/>
    <property type="evidence" value="ECO:0007669"/>
    <property type="project" value="TreeGrafter"/>
</dbReference>
<keyword evidence="3 5" id="KW-1133">Transmembrane helix</keyword>
<evidence type="ECO:0000313" key="6">
    <source>
        <dbReference type="EMBL" id="RRG20075.1"/>
    </source>
</evidence>
<evidence type="ECO:0000256" key="3">
    <source>
        <dbReference type="ARBA" id="ARBA00022989"/>
    </source>
</evidence>
<dbReference type="InterPro" id="IPR052770">
    <property type="entry name" value="Cobalt_transport_CbiQ"/>
</dbReference>
<organism evidence="6 7">
    <name type="scientific">Ancylomarina euxinus</name>
    <dbReference type="NCBI Taxonomy" id="2283627"/>
    <lineage>
        <taxon>Bacteria</taxon>
        <taxon>Pseudomonadati</taxon>
        <taxon>Bacteroidota</taxon>
        <taxon>Bacteroidia</taxon>
        <taxon>Marinilabiliales</taxon>
        <taxon>Marinifilaceae</taxon>
        <taxon>Ancylomarina</taxon>
    </lineage>
</organism>
<dbReference type="Pfam" id="PF02361">
    <property type="entry name" value="CbiQ"/>
    <property type="match status" value="1"/>
</dbReference>
<evidence type="ECO:0000256" key="2">
    <source>
        <dbReference type="ARBA" id="ARBA00022692"/>
    </source>
</evidence>
<protein>
    <recommendedName>
        <fullName evidence="8">Cobalt ECF transporter T component CbiQ</fullName>
    </recommendedName>
</protein>
<accession>A0A425XYL4</accession>
<evidence type="ECO:0008006" key="8">
    <source>
        <dbReference type="Google" id="ProtNLM"/>
    </source>
</evidence>
<comment type="caution">
    <text evidence="6">The sequence shown here is derived from an EMBL/GenBank/DDBJ whole genome shotgun (WGS) entry which is preliminary data.</text>
</comment>
<dbReference type="PANTHER" id="PTHR43723:SF1">
    <property type="entry name" value="COBALT TRANSPORT PROTEIN CBIQ"/>
    <property type="match status" value="1"/>
</dbReference>
<proteinExistence type="predicted"/>
<evidence type="ECO:0000313" key="7">
    <source>
        <dbReference type="Proteomes" id="UP000285794"/>
    </source>
</evidence>
<feature type="transmembrane region" description="Helical" evidence="5">
    <location>
        <begin position="64"/>
        <end position="89"/>
    </location>
</feature>
<dbReference type="EMBL" id="QQWG01000015">
    <property type="protein sequence ID" value="RRG20075.1"/>
    <property type="molecule type" value="Genomic_DNA"/>
</dbReference>